<keyword evidence="1" id="KW-0472">Membrane</keyword>
<accession>A0A8D9G7P8</accession>
<organism evidence="2 3">
    <name type="scientific">Brassica campestris</name>
    <name type="common">Field mustard</name>
    <dbReference type="NCBI Taxonomy" id="3711"/>
    <lineage>
        <taxon>Eukaryota</taxon>
        <taxon>Viridiplantae</taxon>
        <taxon>Streptophyta</taxon>
        <taxon>Embryophyta</taxon>
        <taxon>Tracheophyta</taxon>
        <taxon>Spermatophyta</taxon>
        <taxon>Magnoliopsida</taxon>
        <taxon>eudicotyledons</taxon>
        <taxon>Gunneridae</taxon>
        <taxon>Pentapetalae</taxon>
        <taxon>rosids</taxon>
        <taxon>malvids</taxon>
        <taxon>Brassicales</taxon>
        <taxon>Brassicaceae</taxon>
        <taxon>Brassiceae</taxon>
        <taxon>Brassica</taxon>
    </lineage>
</organism>
<dbReference type="EMBL" id="LS974622">
    <property type="protein sequence ID" value="CAG7871139.1"/>
    <property type="molecule type" value="Genomic_DNA"/>
</dbReference>
<evidence type="ECO:0000256" key="1">
    <source>
        <dbReference type="SAM" id="Phobius"/>
    </source>
</evidence>
<protein>
    <submittedName>
        <fullName evidence="2">Uncharacterized protein</fullName>
    </submittedName>
</protein>
<gene>
    <name evidence="2" type="ORF">BRAPAZ1V2_A06P33790.2</name>
</gene>
<keyword evidence="1" id="KW-1133">Transmembrane helix</keyword>
<feature type="transmembrane region" description="Helical" evidence="1">
    <location>
        <begin position="6"/>
        <end position="24"/>
    </location>
</feature>
<evidence type="ECO:0000313" key="2">
    <source>
        <dbReference type="EMBL" id="CAG7871139.1"/>
    </source>
</evidence>
<reference evidence="2 3" key="1">
    <citation type="submission" date="2021-07" db="EMBL/GenBank/DDBJ databases">
        <authorList>
            <consortium name="Genoscope - CEA"/>
            <person name="William W."/>
        </authorList>
    </citation>
    <scope>NUCLEOTIDE SEQUENCE [LARGE SCALE GENOMIC DNA]</scope>
</reference>
<dbReference type="AlphaFoldDB" id="A0A8D9G7P8"/>
<dbReference type="Proteomes" id="UP000694005">
    <property type="component" value="Chromosome A06"/>
</dbReference>
<evidence type="ECO:0000313" key="3">
    <source>
        <dbReference type="Proteomes" id="UP000694005"/>
    </source>
</evidence>
<proteinExistence type="predicted"/>
<keyword evidence="1" id="KW-0812">Transmembrane</keyword>
<name>A0A8D9G7P8_BRACM</name>
<dbReference type="Gramene" id="A06p33790.2_BraZ1">
    <property type="protein sequence ID" value="A06p33790.2_BraZ1.CDS.1"/>
    <property type="gene ID" value="A06g33790.2_BraZ1"/>
</dbReference>
<sequence>MPILEHNLGDYISCLFLFFSVLFMDKNSDESFTDL</sequence>